<dbReference type="Pfam" id="PF00528">
    <property type="entry name" value="BPD_transp_1"/>
    <property type="match status" value="1"/>
</dbReference>
<evidence type="ECO:0000256" key="4">
    <source>
        <dbReference type="ARBA" id="ARBA00023136"/>
    </source>
</evidence>
<keyword evidence="3 5" id="KW-1133">Transmembrane helix</keyword>
<name>A0A9D5K036_9BACT</name>
<feature type="non-terminal residue" evidence="7">
    <location>
        <position position="1"/>
    </location>
</feature>
<dbReference type="Proteomes" id="UP000649604">
    <property type="component" value="Unassembled WGS sequence"/>
</dbReference>
<proteinExistence type="inferred from homology"/>
<protein>
    <submittedName>
        <fullName evidence="7">ABC transporter permease subunit</fullName>
    </submittedName>
</protein>
<dbReference type="InterPro" id="IPR035906">
    <property type="entry name" value="MetI-like_sf"/>
</dbReference>
<keyword evidence="2 5" id="KW-0812">Transmembrane</keyword>
<evidence type="ECO:0000259" key="6">
    <source>
        <dbReference type="PROSITE" id="PS50928"/>
    </source>
</evidence>
<evidence type="ECO:0000256" key="5">
    <source>
        <dbReference type="RuleBase" id="RU363032"/>
    </source>
</evidence>
<dbReference type="PANTHER" id="PTHR43632">
    <property type="entry name" value="PERMEASE COMPONENT OF TUNGSTATE ABC TRANSPORTER"/>
    <property type="match status" value="1"/>
</dbReference>
<dbReference type="GO" id="GO:0055085">
    <property type="term" value="P:transmembrane transport"/>
    <property type="evidence" value="ECO:0007669"/>
    <property type="project" value="InterPro"/>
</dbReference>
<evidence type="ECO:0000313" key="7">
    <source>
        <dbReference type="EMBL" id="MBD3327482.1"/>
    </source>
</evidence>
<feature type="transmembrane region" description="Helical" evidence="5">
    <location>
        <begin position="34"/>
        <end position="55"/>
    </location>
</feature>
<dbReference type="NCBIfam" id="NF038017">
    <property type="entry name" value="ABC_perm1"/>
    <property type="match status" value="1"/>
</dbReference>
<feature type="transmembrane region" description="Helical" evidence="5">
    <location>
        <begin position="133"/>
        <end position="154"/>
    </location>
</feature>
<keyword evidence="4 5" id="KW-0472">Membrane</keyword>
<comment type="similarity">
    <text evidence="5">Belongs to the binding-protein-dependent transport system permease family.</text>
</comment>
<feature type="transmembrane region" description="Helical" evidence="5">
    <location>
        <begin position="86"/>
        <end position="113"/>
    </location>
</feature>
<evidence type="ECO:0000256" key="1">
    <source>
        <dbReference type="ARBA" id="ARBA00004141"/>
    </source>
</evidence>
<comment type="subcellular location">
    <subcellularLocation>
        <location evidence="5">Cell membrane</location>
        <topology evidence="5">Multi-pass membrane protein</topology>
    </subcellularLocation>
    <subcellularLocation>
        <location evidence="1">Membrane</location>
        <topology evidence="1">Multi-pass membrane protein</topology>
    </subcellularLocation>
</comment>
<accession>A0A9D5K036</accession>
<dbReference type="PANTHER" id="PTHR43632:SF1">
    <property type="entry name" value="PERMEASE COMPONENT OF TUNGSTATE ABC TRANSPORTER"/>
    <property type="match status" value="1"/>
</dbReference>
<keyword evidence="5" id="KW-0813">Transport</keyword>
<evidence type="ECO:0000256" key="2">
    <source>
        <dbReference type="ARBA" id="ARBA00022692"/>
    </source>
</evidence>
<dbReference type="PROSITE" id="PS50928">
    <property type="entry name" value="ABC_TM1"/>
    <property type="match status" value="1"/>
</dbReference>
<reference evidence="7" key="1">
    <citation type="submission" date="2019-11" db="EMBL/GenBank/DDBJ databases">
        <title>Microbial mats filling the niche in hypersaline microbial mats.</title>
        <authorList>
            <person name="Wong H.L."/>
            <person name="Macleod F.I."/>
            <person name="White R.A. III"/>
            <person name="Burns B.P."/>
        </authorList>
    </citation>
    <scope>NUCLEOTIDE SEQUENCE</scope>
    <source>
        <strain evidence="7">Rbin_158</strain>
    </source>
</reference>
<feature type="domain" description="ABC transmembrane type-1" evidence="6">
    <location>
        <begin position="1"/>
        <end position="154"/>
    </location>
</feature>
<dbReference type="AlphaFoldDB" id="A0A9D5K036"/>
<comment type="caution">
    <text evidence="7">The sequence shown here is derived from an EMBL/GenBank/DDBJ whole genome shotgun (WGS) entry which is preliminary data.</text>
</comment>
<dbReference type="SUPFAM" id="SSF161098">
    <property type="entry name" value="MetI-like"/>
    <property type="match status" value="1"/>
</dbReference>
<evidence type="ECO:0000256" key="3">
    <source>
        <dbReference type="ARBA" id="ARBA00022989"/>
    </source>
</evidence>
<gene>
    <name evidence="7" type="ORF">GF339_23055</name>
</gene>
<sequence length="161" mass="17022">LMALPTVVIGLFGYSLISRRGPLGTLELLFTPTAMVMGQIVLAMPIIMALTISAVQGVDPRVRRTATVLGASPFQSALAMVAEARFALMAAIITGFGRVIGEVGASMMLGGNIKGYTRNLPTAIALETSKGEFGFGLALGIILMTVALCVNFLMRFLQSRR</sequence>
<organism evidence="7 8">
    <name type="scientific">candidate division KSB3 bacterium</name>
    <dbReference type="NCBI Taxonomy" id="2044937"/>
    <lineage>
        <taxon>Bacteria</taxon>
        <taxon>candidate division KSB3</taxon>
    </lineage>
</organism>
<dbReference type="GO" id="GO:0005886">
    <property type="term" value="C:plasma membrane"/>
    <property type="evidence" value="ECO:0007669"/>
    <property type="project" value="UniProtKB-SubCell"/>
</dbReference>
<dbReference type="InterPro" id="IPR049783">
    <property type="entry name" value="ABC_perm_TupB-like"/>
</dbReference>
<dbReference type="Gene3D" id="1.10.3720.10">
    <property type="entry name" value="MetI-like"/>
    <property type="match status" value="1"/>
</dbReference>
<dbReference type="CDD" id="cd06261">
    <property type="entry name" value="TM_PBP2"/>
    <property type="match status" value="1"/>
</dbReference>
<dbReference type="EMBL" id="WJJP01000744">
    <property type="protein sequence ID" value="MBD3327482.1"/>
    <property type="molecule type" value="Genomic_DNA"/>
</dbReference>
<evidence type="ECO:0000313" key="8">
    <source>
        <dbReference type="Proteomes" id="UP000649604"/>
    </source>
</evidence>
<dbReference type="InterPro" id="IPR000515">
    <property type="entry name" value="MetI-like"/>
</dbReference>